<dbReference type="CDD" id="cd14399">
    <property type="entry name" value="UBA_PLICs"/>
    <property type="match status" value="1"/>
</dbReference>
<dbReference type="InterPro" id="IPR015940">
    <property type="entry name" value="UBA"/>
</dbReference>
<dbReference type="GO" id="GO:0031593">
    <property type="term" value="F:polyubiquitin modification-dependent protein binding"/>
    <property type="evidence" value="ECO:0007669"/>
    <property type="project" value="TreeGrafter"/>
</dbReference>
<dbReference type="PANTHER" id="PTHR10677:SF3">
    <property type="entry name" value="FI07626P-RELATED"/>
    <property type="match status" value="1"/>
</dbReference>
<feature type="region of interest" description="Disordered" evidence="1">
    <location>
        <begin position="260"/>
        <end position="280"/>
    </location>
</feature>
<evidence type="ECO:0000259" key="2">
    <source>
        <dbReference type="PROSITE" id="PS50030"/>
    </source>
</evidence>
<dbReference type="EMBL" id="JADFTS010000004">
    <property type="protein sequence ID" value="KAF9609910.1"/>
    <property type="molecule type" value="Genomic_DNA"/>
</dbReference>
<evidence type="ECO:0000256" key="1">
    <source>
        <dbReference type="SAM" id="MobiDB-lite"/>
    </source>
</evidence>
<feature type="compositionally biased region" description="Low complexity" evidence="1">
    <location>
        <begin position="227"/>
        <end position="243"/>
    </location>
</feature>
<gene>
    <name evidence="4" type="ORF">IFM89_019003</name>
</gene>
<reference evidence="4 5" key="1">
    <citation type="submission" date="2020-10" db="EMBL/GenBank/DDBJ databases">
        <title>The Coptis chinensis genome and diversification of protoberbering-type alkaloids.</title>
        <authorList>
            <person name="Wang B."/>
            <person name="Shu S."/>
            <person name="Song C."/>
            <person name="Liu Y."/>
        </authorList>
    </citation>
    <scope>NUCLEOTIDE SEQUENCE [LARGE SCALE GENOMIC DNA]</scope>
    <source>
        <strain evidence="4">HL-2020</strain>
        <tissue evidence="4">Leaf</tissue>
    </source>
</reference>
<dbReference type="PROSITE" id="PS50053">
    <property type="entry name" value="UBIQUITIN_2"/>
    <property type="match status" value="1"/>
</dbReference>
<dbReference type="InterPro" id="IPR006636">
    <property type="entry name" value="STI1_HS-bd"/>
</dbReference>
<dbReference type="SMART" id="SM00727">
    <property type="entry name" value="STI1"/>
    <property type="match status" value="2"/>
</dbReference>
<evidence type="ECO:0000259" key="3">
    <source>
        <dbReference type="PROSITE" id="PS50053"/>
    </source>
</evidence>
<comment type="caution">
    <text evidence="4">The sequence shown here is derived from an EMBL/GenBank/DDBJ whole genome shotgun (WGS) entry which is preliminary data.</text>
</comment>
<dbReference type="FunFam" id="3.10.20.90:FF:000205">
    <property type="entry name" value="2'-5'-oligoadenylate synthase-like protein 2"/>
    <property type="match status" value="1"/>
</dbReference>
<feature type="region of interest" description="Disordered" evidence="1">
    <location>
        <begin position="354"/>
        <end position="380"/>
    </location>
</feature>
<keyword evidence="5" id="KW-1185">Reference proteome</keyword>
<dbReference type="Gene3D" id="3.10.20.90">
    <property type="entry name" value="Phosphatidylinositol 3-kinase Catalytic Subunit, Chain A, domain 1"/>
    <property type="match status" value="1"/>
</dbReference>
<dbReference type="SUPFAM" id="SSF54236">
    <property type="entry name" value="Ubiquitin-like"/>
    <property type="match status" value="1"/>
</dbReference>
<dbReference type="Proteomes" id="UP000631114">
    <property type="component" value="Unassembled WGS sequence"/>
</dbReference>
<dbReference type="Gene3D" id="1.10.8.10">
    <property type="entry name" value="DNA helicase RuvA subunit, C-terminal domain"/>
    <property type="match status" value="1"/>
</dbReference>
<feature type="domain" description="Ubiquitin-like" evidence="3">
    <location>
        <begin position="9"/>
        <end position="84"/>
    </location>
</feature>
<organism evidence="4 5">
    <name type="scientific">Coptis chinensis</name>
    <dbReference type="NCBI Taxonomy" id="261450"/>
    <lineage>
        <taxon>Eukaryota</taxon>
        <taxon>Viridiplantae</taxon>
        <taxon>Streptophyta</taxon>
        <taxon>Embryophyta</taxon>
        <taxon>Tracheophyta</taxon>
        <taxon>Spermatophyta</taxon>
        <taxon>Magnoliopsida</taxon>
        <taxon>Ranunculales</taxon>
        <taxon>Ranunculaceae</taxon>
        <taxon>Coptidoideae</taxon>
        <taxon>Coptis</taxon>
    </lineage>
</organism>
<dbReference type="Pfam" id="PF23195">
    <property type="entry name" value="UBQLN1"/>
    <property type="match status" value="1"/>
</dbReference>
<dbReference type="Pfam" id="PF00240">
    <property type="entry name" value="ubiquitin"/>
    <property type="match status" value="1"/>
</dbReference>
<dbReference type="SMART" id="SM00213">
    <property type="entry name" value="UBQ"/>
    <property type="match status" value="1"/>
</dbReference>
<dbReference type="InterPro" id="IPR000626">
    <property type="entry name" value="Ubiquitin-like_dom"/>
</dbReference>
<dbReference type="InterPro" id="IPR019956">
    <property type="entry name" value="Ubiquitin_dom"/>
</dbReference>
<proteinExistence type="predicted"/>
<feature type="region of interest" description="Disordered" evidence="1">
    <location>
        <begin position="217"/>
        <end position="248"/>
    </location>
</feature>
<dbReference type="InterPro" id="IPR029071">
    <property type="entry name" value="Ubiquitin-like_domsf"/>
</dbReference>
<dbReference type="FunFam" id="1.10.8.10:FF:000042">
    <property type="entry name" value="Ubiquitin domain-containing protein DSK2b"/>
    <property type="match status" value="1"/>
</dbReference>
<dbReference type="InterPro" id="IPR015496">
    <property type="entry name" value="Ubiquilin"/>
</dbReference>
<evidence type="ECO:0000313" key="5">
    <source>
        <dbReference type="Proteomes" id="UP000631114"/>
    </source>
</evidence>
<dbReference type="PRINTS" id="PR00348">
    <property type="entry name" value="UBIQUITIN"/>
</dbReference>
<dbReference type="SUPFAM" id="SSF46934">
    <property type="entry name" value="UBA-like"/>
    <property type="match status" value="1"/>
</dbReference>
<dbReference type="SMART" id="SM00165">
    <property type="entry name" value="UBA"/>
    <property type="match status" value="1"/>
</dbReference>
<feature type="domain" description="UBA" evidence="2">
    <location>
        <begin position="413"/>
        <end position="454"/>
    </location>
</feature>
<dbReference type="Gene3D" id="1.10.260.100">
    <property type="match status" value="1"/>
</dbReference>
<evidence type="ECO:0000313" key="4">
    <source>
        <dbReference type="EMBL" id="KAF9609910.1"/>
    </source>
</evidence>
<feature type="compositionally biased region" description="Low complexity" evidence="1">
    <location>
        <begin position="354"/>
        <end position="376"/>
    </location>
</feature>
<dbReference type="InterPro" id="IPR009060">
    <property type="entry name" value="UBA-like_sf"/>
</dbReference>
<dbReference type="OrthoDB" id="267397at2759"/>
<dbReference type="FunFam" id="1.10.260.100:FF:000005">
    <property type="entry name" value="Ubiquitin domain-containing protein DSK2b"/>
    <property type="match status" value="1"/>
</dbReference>
<accession>A0A835LWA4</accession>
<dbReference type="Pfam" id="PF00627">
    <property type="entry name" value="UBA"/>
    <property type="match status" value="1"/>
</dbReference>
<dbReference type="GO" id="GO:0005829">
    <property type="term" value="C:cytosol"/>
    <property type="evidence" value="ECO:0007669"/>
    <property type="project" value="TreeGrafter"/>
</dbReference>
<dbReference type="PROSITE" id="PS50030">
    <property type="entry name" value="UBA"/>
    <property type="match status" value="1"/>
</dbReference>
<protein>
    <submittedName>
        <fullName evidence="4">Uncharacterized protein</fullName>
    </submittedName>
</protein>
<dbReference type="GO" id="GO:0005634">
    <property type="term" value="C:nucleus"/>
    <property type="evidence" value="ECO:0007669"/>
    <property type="project" value="UniProtKB-ARBA"/>
</dbReference>
<name>A0A835LWA4_9MAGN</name>
<dbReference type="GO" id="GO:0006511">
    <property type="term" value="P:ubiquitin-dependent protein catabolic process"/>
    <property type="evidence" value="ECO:0007669"/>
    <property type="project" value="TreeGrafter"/>
</dbReference>
<dbReference type="PANTHER" id="PTHR10677">
    <property type="entry name" value="UBIQUILIN"/>
    <property type="match status" value="1"/>
</dbReference>
<sequence length="457" mass="49608">MSGDVSSSEKVNLNVVHGSKFSVEINLDSSVSEFKDVLAQNLNIPAQQQRLIYKGRVLKDDRTLNSYGLQADHTVHLVCALPAASTNTTVATSVVPVEIPNFGQTQNSDMMMRDIMNMPAIQNMMNNGDIVRDLIMSNPQMREVIDRNPELAHILNDPATLRQTLEASRNPELMREMMRNTDRAMSNIEASPEGFNMLRRMYETVQEPLMNATTMAANSGSRMRDISSNSSATGAETTTASLAPNTNPLPNPWSNAGAAGVAQRNTARSTRAGGTPGIGGLSDLGLPNMDQFVPSPAVAQRIRSLLSNPQAMNRVLGPQMQNMLDSNPQLREMMQNPNFVSRLTSPETLQRVSSLQQSLLSFSQQPTTQEPSQTDTGAGGLNNMGLDFWMNMLGLLGAAGVNVPNAPNVPAEQLYANQLSQLQEMGFFDTQENIRALSVTAGNVHAAVERLLGNPGQ</sequence>
<dbReference type="CDD" id="cd16106">
    <property type="entry name" value="Ubl_Dsk2p_like"/>
    <property type="match status" value="1"/>
</dbReference>
<dbReference type="AlphaFoldDB" id="A0A835LWA4"/>